<name>A0A5D0NMC0_9ACTN</name>
<dbReference type="FunFam" id="1.10.3720.10:FF:000003">
    <property type="entry name" value="Aliphatic sulfonate ABC transporter permease"/>
    <property type="match status" value="1"/>
</dbReference>
<dbReference type="STRING" id="1220554.GCA_001552135_05784"/>
<dbReference type="PANTHER" id="PTHR30151">
    <property type="entry name" value="ALKANE SULFONATE ABC TRANSPORTER-RELATED, MEMBRANE SUBUNIT"/>
    <property type="match status" value="1"/>
</dbReference>
<evidence type="ECO:0000256" key="7">
    <source>
        <dbReference type="RuleBase" id="RU363032"/>
    </source>
</evidence>
<feature type="region of interest" description="Disordered" evidence="8">
    <location>
        <begin position="1"/>
        <end position="25"/>
    </location>
</feature>
<comment type="subcellular location">
    <subcellularLocation>
        <location evidence="1 7">Cell membrane</location>
        <topology evidence="1 7">Multi-pass membrane protein</topology>
    </subcellularLocation>
</comment>
<dbReference type="Gene3D" id="1.10.3720.10">
    <property type="entry name" value="MetI-like"/>
    <property type="match status" value="1"/>
</dbReference>
<feature type="domain" description="ABC transmembrane type-1" evidence="9">
    <location>
        <begin position="86"/>
        <end position="270"/>
    </location>
</feature>
<feature type="transmembrane region" description="Helical" evidence="7">
    <location>
        <begin position="132"/>
        <end position="150"/>
    </location>
</feature>
<feature type="transmembrane region" description="Helical" evidence="7">
    <location>
        <begin position="156"/>
        <end position="175"/>
    </location>
</feature>
<evidence type="ECO:0000256" key="6">
    <source>
        <dbReference type="ARBA" id="ARBA00023136"/>
    </source>
</evidence>
<proteinExistence type="inferred from homology"/>
<dbReference type="AlphaFoldDB" id="A0A5D0NMC0"/>
<dbReference type="CDD" id="cd06261">
    <property type="entry name" value="TM_PBP2"/>
    <property type="match status" value="1"/>
</dbReference>
<dbReference type="RefSeq" id="WP_067898252.1">
    <property type="nucleotide sequence ID" value="NZ_VSFG01000003.1"/>
</dbReference>
<evidence type="ECO:0000256" key="4">
    <source>
        <dbReference type="ARBA" id="ARBA00022692"/>
    </source>
</evidence>
<dbReference type="EMBL" id="VSFG01000003">
    <property type="protein sequence ID" value="TYB45439.1"/>
    <property type="molecule type" value="Genomic_DNA"/>
</dbReference>
<evidence type="ECO:0000313" key="11">
    <source>
        <dbReference type="Proteomes" id="UP000323380"/>
    </source>
</evidence>
<evidence type="ECO:0000256" key="2">
    <source>
        <dbReference type="ARBA" id="ARBA00022448"/>
    </source>
</evidence>
<keyword evidence="4 7" id="KW-0812">Transmembrane</keyword>
<evidence type="ECO:0000259" key="9">
    <source>
        <dbReference type="PROSITE" id="PS50928"/>
    </source>
</evidence>
<evidence type="ECO:0000256" key="1">
    <source>
        <dbReference type="ARBA" id="ARBA00004651"/>
    </source>
</evidence>
<comment type="caution">
    <text evidence="10">The sequence shown here is derived from an EMBL/GenBank/DDBJ whole genome shotgun (WGS) entry which is preliminary data.</text>
</comment>
<comment type="similarity">
    <text evidence="7">Belongs to the binding-protein-dependent transport system permease family.</text>
</comment>
<keyword evidence="11" id="KW-1185">Reference proteome</keyword>
<dbReference type="SUPFAM" id="SSF161098">
    <property type="entry name" value="MetI-like"/>
    <property type="match status" value="1"/>
</dbReference>
<gene>
    <name evidence="10" type="ORF">FXF69_18555</name>
</gene>
<dbReference type="GO" id="GO:0042918">
    <property type="term" value="P:alkanesulfonate transmembrane transport"/>
    <property type="evidence" value="ECO:0007669"/>
    <property type="project" value="UniProtKB-ARBA"/>
</dbReference>
<keyword evidence="3" id="KW-1003">Cell membrane</keyword>
<protein>
    <submittedName>
        <fullName evidence="10">ABC transporter permease</fullName>
    </submittedName>
</protein>
<dbReference type="PROSITE" id="PS50928">
    <property type="entry name" value="ABC_TM1"/>
    <property type="match status" value="1"/>
</dbReference>
<dbReference type="Proteomes" id="UP000323380">
    <property type="component" value="Unassembled WGS sequence"/>
</dbReference>
<dbReference type="PANTHER" id="PTHR30151:SF38">
    <property type="entry name" value="ALIPHATIC SULFONATES TRANSPORT PERMEASE PROTEIN SSUC-RELATED"/>
    <property type="match status" value="1"/>
</dbReference>
<dbReference type="InterPro" id="IPR000515">
    <property type="entry name" value="MetI-like"/>
</dbReference>
<feature type="transmembrane region" description="Helical" evidence="7">
    <location>
        <begin position="219"/>
        <end position="240"/>
    </location>
</feature>
<evidence type="ECO:0000256" key="5">
    <source>
        <dbReference type="ARBA" id="ARBA00022989"/>
    </source>
</evidence>
<dbReference type="Pfam" id="PF00528">
    <property type="entry name" value="BPD_transp_1"/>
    <property type="match status" value="1"/>
</dbReference>
<evidence type="ECO:0000313" key="10">
    <source>
        <dbReference type="EMBL" id="TYB45439.1"/>
    </source>
</evidence>
<keyword evidence="6 7" id="KW-0472">Membrane</keyword>
<organism evidence="10 11">
    <name type="scientific">Actinomadura chibensis</name>
    <dbReference type="NCBI Taxonomy" id="392828"/>
    <lineage>
        <taxon>Bacteria</taxon>
        <taxon>Bacillati</taxon>
        <taxon>Actinomycetota</taxon>
        <taxon>Actinomycetes</taxon>
        <taxon>Streptosporangiales</taxon>
        <taxon>Thermomonosporaceae</taxon>
        <taxon>Actinomadura</taxon>
    </lineage>
</organism>
<sequence length="287" mass="30476">MSADLLDPPRSALPGRAEPAPAARPGPAPLRAAALAPLRRARKVSGLVAVLALWEIAARAGWLGSTTPPLSDVAVRGWEMASSGELFENLGVSLLRVLKGLAIGLPLGLVLGLLSGLFRISEDVIDAPVQAVRMLPHLALVPLFIIWFGIGETSKVGLIAVGVVFPLYINVFHGIRGVDERLVESARTCGLGRLALVRKVVLPGALPQILVGLRLSLGVAWLTLVVVEQSATASGIGFVINQATQFLQMDTVFLVLVVYALLGVSTDLLVRLIERRALAWRRGLVAR</sequence>
<dbReference type="GO" id="GO:0005886">
    <property type="term" value="C:plasma membrane"/>
    <property type="evidence" value="ECO:0007669"/>
    <property type="project" value="UniProtKB-SubCell"/>
</dbReference>
<feature type="compositionally biased region" description="Low complexity" evidence="8">
    <location>
        <begin position="12"/>
        <end position="21"/>
    </location>
</feature>
<feature type="transmembrane region" description="Helical" evidence="7">
    <location>
        <begin position="252"/>
        <end position="273"/>
    </location>
</feature>
<dbReference type="InterPro" id="IPR035906">
    <property type="entry name" value="MetI-like_sf"/>
</dbReference>
<accession>A0A5D0NMC0</accession>
<evidence type="ECO:0000256" key="8">
    <source>
        <dbReference type="SAM" id="MobiDB-lite"/>
    </source>
</evidence>
<reference evidence="10 11" key="1">
    <citation type="submission" date="2019-08" db="EMBL/GenBank/DDBJ databases">
        <title>Actinomadura sp. nov. CYP1-5 isolated from mountain soil.</title>
        <authorList>
            <person name="Songsumanus A."/>
            <person name="Kuncharoen N."/>
            <person name="Kudo T."/>
            <person name="Yuki M."/>
            <person name="Igarashi Y."/>
            <person name="Tanasupawat S."/>
        </authorList>
    </citation>
    <scope>NUCLEOTIDE SEQUENCE [LARGE SCALE GENOMIC DNA]</scope>
    <source>
        <strain evidence="10 11">JCM 14158</strain>
    </source>
</reference>
<keyword evidence="5 7" id="KW-1133">Transmembrane helix</keyword>
<keyword evidence="2 7" id="KW-0813">Transport</keyword>
<feature type="transmembrane region" description="Helical" evidence="7">
    <location>
        <begin position="100"/>
        <end position="120"/>
    </location>
</feature>
<evidence type="ECO:0000256" key="3">
    <source>
        <dbReference type="ARBA" id="ARBA00022475"/>
    </source>
</evidence>